<evidence type="ECO:0000313" key="8">
    <source>
        <dbReference type="EMBL" id="QKG82912.1"/>
    </source>
</evidence>
<protein>
    <submittedName>
        <fullName evidence="3">L-protein-like protein</fullName>
    </submittedName>
</protein>
<feature type="region of interest" description="Disordered" evidence="1">
    <location>
        <begin position="25"/>
        <end position="74"/>
    </location>
</feature>
<dbReference type="Proteomes" id="UP000500716">
    <property type="component" value="Segment"/>
</dbReference>
<proteinExistence type="predicted"/>
<dbReference type="EMBL" id="MT512499">
    <property type="protein sequence ID" value="QKG82400.1"/>
    <property type="molecule type" value="Genomic_DNA"/>
</dbReference>
<evidence type="ECO:0000313" key="10">
    <source>
        <dbReference type="Proteomes" id="UP000500716"/>
    </source>
</evidence>
<accession>Q2WEU2</accession>
<evidence type="ECO:0000313" key="2">
    <source>
        <dbReference type="EMBL" id="ABB92299.1"/>
    </source>
</evidence>
<feature type="compositionally biased region" description="Low complexity" evidence="1">
    <location>
        <begin position="105"/>
        <end position="116"/>
    </location>
</feature>
<dbReference type="EMBL" id="MT512501">
    <property type="protein sequence ID" value="QKG82606.1"/>
    <property type="molecule type" value="Genomic_DNA"/>
</dbReference>
<name>Q2WEU2_RTRV</name>
<dbReference type="Proteomes" id="UP000502736">
    <property type="component" value="Segment"/>
</dbReference>
<evidence type="ECO:0000313" key="7">
    <source>
        <dbReference type="EMBL" id="QKG82809.1"/>
    </source>
</evidence>
<dbReference type="EMBL" id="MT512504">
    <property type="protein sequence ID" value="QKG82912.1"/>
    <property type="molecule type" value="Genomic_DNA"/>
</dbReference>
<evidence type="ECO:0000313" key="4">
    <source>
        <dbReference type="EMBL" id="QKG82400.1"/>
    </source>
</evidence>
<evidence type="ECO:0000313" key="9">
    <source>
        <dbReference type="Proteomes" id="UP000112308"/>
    </source>
</evidence>
<reference evidence="2 9" key="1">
    <citation type="journal article" date="2002" name="Virology">
        <title>Sequence analysis of the complete genome of an iridovirus isolated from the tiger frog.</title>
        <authorList>
            <person name="He J.G."/>
            <person name="Lu L."/>
            <person name="Deng M."/>
            <person name="He H.H."/>
            <person name="Weng S.P."/>
            <person name="Wang X.H."/>
            <person name="Zhou S.Y."/>
            <person name="Long Q.X."/>
            <person name="Wang X.Z."/>
            <person name="Chan S.M."/>
        </authorList>
    </citation>
    <scope>NUCLEOTIDE SEQUENCE [LARGE SCALE GENOMIC DNA]</scope>
</reference>
<evidence type="ECO:0000313" key="6">
    <source>
        <dbReference type="EMBL" id="QKG82606.1"/>
    </source>
</evidence>
<dbReference type="Proteomes" id="UP000501190">
    <property type="component" value="Segment"/>
</dbReference>
<evidence type="ECO:0000256" key="1">
    <source>
        <dbReference type="SAM" id="MobiDB-lite"/>
    </source>
</evidence>
<dbReference type="Proteomes" id="UP000503124">
    <property type="component" value="Segment"/>
</dbReference>
<dbReference type="EMBL" id="MT512498">
    <property type="protein sequence ID" value="QKG82297.1"/>
    <property type="molecule type" value="Genomic_DNA"/>
</dbReference>
<sequence length="178" mass="19164">MVGYPSGPLGPQGLIMPLPRLPLSPAGSVGPSGPMGQCRPPVPSYRRGRRDQEDPPLRRQTSPPLPPNPWDPWARPLPWTPGSPWTCAATGTRVALGTLERNQVARGSGRSAGSRRPVLPVPAPSGSAYSSDAKRVLMSYTLMTLPIFPFLCKTFFTVLSGNAMTALTLNNLYHQPIK</sequence>
<organism evidence="2 9">
    <name type="scientific">Rana tigrina ranavirus</name>
    <dbReference type="NCBI Taxonomy" id="160691"/>
    <lineage>
        <taxon>Viruses</taxon>
        <taxon>Varidnaviria</taxon>
        <taxon>Bamfordvirae</taxon>
        <taxon>Nucleocytoviricota</taxon>
        <taxon>Megaviricetes</taxon>
        <taxon>Pimascovirales</taxon>
        <taxon>Pimascovirales incertae sedis</taxon>
        <taxon>Iridoviridae</taxon>
        <taxon>Alphairidovirinae</taxon>
        <taxon>Ranavirus</taxon>
        <taxon>Ranavirus rana1</taxon>
        <taxon>Frog virus 3</taxon>
    </lineage>
</organism>
<reference evidence="10 11" key="2">
    <citation type="submission" date="2020-05" db="EMBL/GenBank/DDBJ databases">
        <title>Phylogenomic Characterization of Ranaviruses Detected in Fish and Amphibians in Thailand.</title>
        <authorList>
            <person name="Sriwanayos P."/>
            <person name="Subramaniam K."/>
            <person name="Stilwell N.K."/>
            <person name="Imnoi K."/>
            <person name="Kanchanakhan S."/>
            <person name="Polchana J."/>
            <person name="Waltzek T.B."/>
        </authorList>
    </citation>
    <scope>NUCLEOTIDE SEQUENCE [LARGE SCALE GENOMIC DNA]</scope>
    <source>
        <strain evidence="8">AV9803</strain>
        <strain evidence="3">D11-067</strain>
        <strain evidence="6">F0207</strain>
        <strain evidence="7">F2112</strain>
        <strain evidence="4">VD-16-006</strain>
        <strain evidence="5">VD-17-007</strain>
    </source>
</reference>
<dbReference type="EMBL" id="AF389451">
    <property type="protein sequence ID" value="ABB92299.1"/>
    <property type="molecule type" value="Genomic_DNA"/>
</dbReference>
<dbReference type="Proteomes" id="UP000112308">
    <property type="component" value="Segment"/>
</dbReference>
<feature type="region of interest" description="Disordered" evidence="1">
    <location>
        <begin position="104"/>
        <end position="129"/>
    </location>
</feature>
<dbReference type="EMBL" id="MT512503">
    <property type="protein sequence ID" value="QKG82809.1"/>
    <property type="molecule type" value="Genomic_DNA"/>
</dbReference>
<dbReference type="Proteomes" id="UP000500919">
    <property type="component" value="Segment"/>
</dbReference>
<evidence type="ECO:0000313" key="11">
    <source>
        <dbReference type="Proteomes" id="UP000500919"/>
    </source>
</evidence>
<dbReference type="Proteomes" id="UP000501877">
    <property type="component" value="Segment"/>
</dbReference>
<organismHost>
    <name type="scientific">Hoplobatrachus tigerinus</name>
    <name type="common">Indian bullfrog</name>
    <name type="synonym">Rana tigerina</name>
    <dbReference type="NCBI Taxonomy" id="103373"/>
</organismHost>
<gene>
    <name evidence="3" type="primary">TFV 36</name>
</gene>
<dbReference type="EMBL" id="MT512500">
    <property type="protein sequence ID" value="QKG82503.1"/>
    <property type="molecule type" value="Genomic_DNA"/>
</dbReference>
<evidence type="ECO:0000313" key="5">
    <source>
        <dbReference type="EMBL" id="QKG82503.1"/>
    </source>
</evidence>
<evidence type="ECO:0000313" key="3">
    <source>
        <dbReference type="EMBL" id="QKG82297.1"/>
    </source>
</evidence>